<dbReference type="InterPro" id="IPR050707">
    <property type="entry name" value="HTH_MetabolicPath_Reg"/>
</dbReference>
<dbReference type="Pfam" id="PF01614">
    <property type="entry name" value="IclR_C"/>
    <property type="match status" value="1"/>
</dbReference>
<name>A0A255GAD0_9ACTN</name>
<dbReference type="FunFam" id="1.10.10.10:FF:000056">
    <property type="entry name" value="IclR family transcriptional regulator"/>
    <property type="match status" value="1"/>
</dbReference>
<dbReference type="InterPro" id="IPR014757">
    <property type="entry name" value="Tscrpt_reg_IclR_C"/>
</dbReference>
<accession>A0A255GAD0</accession>
<dbReference type="PANTHER" id="PTHR30136:SF24">
    <property type="entry name" value="HTH-TYPE TRANSCRIPTIONAL REPRESSOR ALLR"/>
    <property type="match status" value="1"/>
</dbReference>
<evidence type="ECO:0000313" key="7">
    <source>
        <dbReference type="EMBL" id="OYO12869.1"/>
    </source>
</evidence>
<keyword evidence="2" id="KW-0805">Transcription regulation</keyword>
<dbReference type="PROSITE" id="PS51078">
    <property type="entry name" value="ICLR_ED"/>
    <property type="match status" value="1"/>
</dbReference>
<dbReference type="RefSeq" id="WP_094355198.1">
    <property type="nucleotide sequence ID" value="NZ_NMVK01000001.1"/>
</dbReference>
<keyword evidence="3" id="KW-0238">DNA-binding</keyword>
<keyword evidence="8" id="KW-1185">Reference proteome</keyword>
<dbReference type="PROSITE" id="PS51077">
    <property type="entry name" value="HTH_ICLR"/>
    <property type="match status" value="1"/>
</dbReference>
<evidence type="ECO:0000256" key="6">
    <source>
        <dbReference type="ARBA" id="ARBA00070406"/>
    </source>
</evidence>
<dbReference type="Gene3D" id="1.10.10.10">
    <property type="entry name" value="Winged helix-like DNA-binding domain superfamily/Winged helix DNA-binding domain"/>
    <property type="match status" value="1"/>
</dbReference>
<dbReference type="AlphaFoldDB" id="A0A255GAD0"/>
<evidence type="ECO:0000256" key="4">
    <source>
        <dbReference type="ARBA" id="ARBA00023163"/>
    </source>
</evidence>
<dbReference type="SUPFAM" id="SSF46785">
    <property type="entry name" value="Winged helix' DNA-binding domain"/>
    <property type="match status" value="1"/>
</dbReference>
<dbReference type="InterPro" id="IPR005471">
    <property type="entry name" value="Tscrpt_reg_IclR_N"/>
</dbReference>
<organism evidence="7 8">
    <name type="scientific">Enemella evansiae</name>
    <dbReference type="NCBI Taxonomy" id="2016499"/>
    <lineage>
        <taxon>Bacteria</taxon>
        <taxon>Bacillati</taxon>
        <taxon>Actinomycetota</taxon>
        <taxon>Actinomycetes</taxon>
        <taxon>Propionibacteriales</taxon>
        <taxon>Propionibacteriaceae</taxon>
        <taxon>Enemella</taxon>
    </lineage>
</organism>
<comment type="caution">
    <text evidence="7">The sequence shown here is derived from an EMBL/GenBank/DDBJ whole genome shotgun (WGS) entry which is preliminary data.</text>
</comment>
<dbReference type="InterPro" id="IPR029016">
    <property type="entry name" value="GAF-like_dom_sf"/>
</dbReference>
<proteinExistence type="predicted"/>
<evidence type="ECO:0000256" key="2">
    <source>
        <dbReference type="ARBA" id="ARBA00023015"/>
    </source>
</evidence>
<dbReference type="OrthoDB" id="8479143at2"/>
<evidence type="ECO:0000256" key="3">
    <source>
        <dbReference type="ARBA" id="ARBA00023125"/>
    </source>
</evidence>
<accession>A0A4R6LUG5</accession>
<reference evidence="7 8" key="1">
    <citation type="submission" date="2017-07" db="EMBL/GenBank/DDBJ databases">
        <title>Draft whole genome sequences of clinical Proprionibacteriaceae strains.</title>
        <authorList>
            <person name="Bernier A.-M."/>
            <person name="Bernard K."/>
            <person name="Domingo M.-C."/>
        </authorList>
    </citation>
    <scope>NUCLEOTIDE SEQUENCE [LARGE SCALE GENOMIC DNA]</scope>
    <source>
        <strain evidence="7 8">NML 030167</strain>
    </source>
</reference>
<dbReference type="InterPro" id="IPR036390">
    <property type="entry name" value="WH_DNA-bd_sf"/>
</dbReference>
<dbReference type="Pfam" id="PF09339">
    <property type="entry name" value="HTH_IclR"/>
    <property type="match status" value="1"/>
</dbReference>
<dbReference type="GO" id="GO:0003677">
    <property type="term" value="F:DNA binding"/>
    <property type="evidence" value="ECO:0007669"/>
    <property type="project" value="UniProtKB-KW"/>
</dbReference>
<dbReference type="SMART" id="SM00346">
    <property type="entry name" value="HTH_ICLR"/>
    <property type="match status" value="1"/>
</dbReference>
<keyword evidence="4" id="KW-0804">Transcription</keyword>
<gene>
    <name evidence="7" type="ORF">CGZ94_13340</name>
</gene>
<comment type="function">
    <text evidence="5">May be an activator protein for the gylABX operon.</text>
</comment>
<dbReference type="InterPro" id="IPR036388">
    <property type="entry name" value="WH-like_DNA-bd_sf"/>
</dbReference>
<dbReference type="GO" id="GO:0045892">
    <property type="term" value="P:negative regulation of DNA-templated transcription"/>
    <property type="evidence" value="ECO:0007669"/>
    <property type="project" value="TreeGrafter"/>
</dbReference>
<evidence type="ECO:0000313" key="8">
    <source>
        <dbReference type="Proteomes" id="UP000215896"/>
    </source>
</evidence>
<dbReference type="SUPFAM" id="SSF55781">
    <property type="entry name" value="GAF domain-like"/>
    <property type="match status" value="1"/>
</dbReference>
<sequence>MTEGVQSVSRAFGLLEAIADAGGELTLTELAEASGLPMPTIHRLLQTLVAGGYVRQQASRRYALGARLIRLGRQADRQVGVLAQPELRRLVVELGETANLAVLEGDTAVYLAQSPSAHSMRMFTEVGRRVAVHNTGVGKAMLAGLDDAAVLSLLHRTGMEQRTPRSHATPEALLADLAEIRARGYAIDDEEQELGVRCYAMAVPDAELPVALSVSGPVSRVDEAFAARAIPALREATTRVSAELAASNGG</sequence>
<evidence type="ECO:0000256" key="5">
    <source>
        <dbReference type="ARBA" id="ARBA00058938"/>
    </source>
</evidence>
<protein>
    <recommendedName>
        <fullName evidence="6">Glycerol operon regulatory protein</fullName>
    </recommendedName>
</protein>
<dbReference type="PANTHER" id="PTHR30136">
    <property type="entry name" value="HELIX-TURN-HELIX TRANSCRIPTIONAL REGULATOR, ICLR FAMILY"/>
    <property type="match status" value="1"/>
</dbReference>
<dbReference type="GO" id="GO:0003700">
    <property type="term" value="F:DNA-binding transcription factor activity"/>
    <property type="evidence" value="ECO:0007669"/>
    <property type="project" value="TreeGrafter"/>
</dbReference>
<keyword evidence="1" id="KW-0319">Glycerol metabolism</keyword>
<dbReference type="GO" id="GO:0006071">
    <property type="term" value="P:glycerol metabolic process"/>
    <property type="evidence" value="ECO:0007669"/>
    <property type="project" value="UniProtKB-KW"/>
</dbReference>
<dbReference type="Proteomes" id="UP000215896">
    <property type="component" value="Unassembled WGS sequence"/>
</dbReference>
<dbReference type="Gene3D" id="3.30.450.40">
    <property type="match status" value="1"/>
</dbReference>
<dbReference type="EMBL" id="NMVO01000014">
    <property type="protein sequence ID" value="OYO12869.1"/>
    <property type="molecule type" value="Genomic_DNA"/>
</dbReference>
<evidence type="ECO:0000256" key="1">
    <source>
        <dbReference type="ARBA" id="ARBA00022798"/>
    </source>
</evidence>